<accession>A0A0F6W720</accession>
<dbReference type="KEGG" id="samy:DB32_006292"/>
<dbReference type="PRINTS" id="PR00420">
    <property type="entry name" value="RNGMNOXGNASE"/>
</dbReference>
<dbReference type="GO" id="GO:0016628">
    <property type="term" value="F:oxidoreductase activity, acting on the CH-CH group of donors, NAD or NADP as acceptor"/>
    <property type="evidence" value="ECO:0007669"/>
    <property type="project" value="InterPro"/>
</dbReference>
<dbReference type="NCBIfam" id="TIGR02032">
    <property type="entry name" value="GG-red-SF"/>
    <property type="match status" value="1"/>
</dbReference>
<dbReference type="InterPro" id="IPR011777">
    <property type="entry name" value="Geranylgeranyl_Rdtase_fam"/>
</dbReference>
<name>A0A0F6W720_9BACT</name>
<dbReference type="Proteomes" id="UP000034883">
    <property type="component" value="Chromosome"/>
</dbReference>
<reference evidence="2 3" key="1">
    <citation type="submission" date="2015-03" db="EMBL/GenBank/DDBJ databases">
        <title>Genome assembly of Sandaracinus amylolyticus DSM 53668.</title>
        <authorList>
            <person name="Sharma G."/>
            <person name="Subramanian S."/>
        </authorList>
    </citation>
    <scope>NUCLEOTIDE SEQUENCE [LARGE SCALE GENOMIC DNA]</scope>
    <source>
        <strain evidence="2 3">DSM 53668</strain>
    </source>
</reference>
<organism evidence="2 3">
    <name type="scientific">Sandaracinus amylolyticus</name>
    <dbReference type="NCBI Taxonomy" id="927083"/>
    <lineage>
        <taxon>Bacteria</taxon>
        <taxon>Pseudomonadati</taxon>
        <taxon>Myxococcota</taxon>
        <taxon>Polyangia</taxon>
        <taxon>Polyangiales</taxon>
        <taxon>Sandaracinaceae</taxon>
        <taxon>Sandaracinus</taxon>
    </lineage>
</organism>
<feature type="domain" description="FAD-binding" evidence="1">
    <location>
        <begin position="10"/>
        <end position="333"/>
    </location>
</feature>
<dbReference type="GO" id="GO:0071949">
    <property type="term" value="F:FAD binding"/>
    <property type="evidence" value="ECO:0007669"/>
    <property type="project" value="InterPro"/>
</dbReference>
<keyword evidence="3" id="KW-1185">Reference proteome</keyword>
<dbReference type="OrthoDB" id="9772594at2"/>
<evidence type="ECO:0000313" key="2">
    <source>
        <dbReference type="EMBL" id="AKF09143.1"/>
    </source>
</evidence>
<dbReference type="AlphaFoldDB" id="A0A0F6W720"/>
<dbReference type="Gene3D" id="3.50.50.60">
    <property type="entry name" value="FAD/NAD(P)-binding domain"/>
    <property type="match status" value="1"/>
</dbReference>
<dbReference type="PANTHER" id="PTHR42685:SF22">
    <property type="entry name" value="CONDITIONED MEDIUM FACTOR RECEPTOR 1"/>
    <property type="match status" value="1"/>
</dbReference>
<evidence type="ECO:0000313" key="3">
    <source>
        <dbReference type="Proteomes" id="UP000034883"/>
    </source>
</evidence>
<dbReference type="InterPro" id="IPR002938">
    <property type="entry name" value="FAD-bd"/>
</dbReference>
<proteinExistence type="predicted"/>
<dbReference type="Pfam" id="PF01494">
    <property type="entry name" value="FAD_binding_3"/>
    <property type="match status" value="1"/>
</dbReference>
<dbReference type="SUPFAM" id="SSF51905">
    <property type="entry name" value="FAD/NAD(P)-binding domain"/>
    <property type="match status" value="1"/>
</dbReference>
<dbReference type="STRING" id="927083.DB32_006292"/>
<dbReference type="EMBL" id="CP011125">
    <property type="protein sequence ID" value="AKF09143.1"/>
    <property type="molecule type" value="Genomic_DNA"/>
</dbReference>
<dbReference type="PANTHER" id="PTHR42685">
    <property type="entry name" value="GERANYLGERANYL DIPHOSPHATE REDUCTASE"/>
    <property type="match status" value="1"/>
</dbReference>
<dbReference type="InterPro" id="IPR036188">
    <property type="entry name" value="FAD/NAD-bd_sf"/>
</dbReference>
<gene>
    <name evidence="2" type="ORF">DB32_006292</name>
</gene>
<protein>
    <submittedName>
        <fullName evidence="2">Putative electron transfer oxidoreductase</fullName>
    </submittedName>
</protein>
<evidence type="ECO:0000259" key="1">
    <source>
        <dbReference type="Pfam" id="PF01494"/>
    </source>
</evidence>
<dbReference type="InterPro" id="IPR050407">
    <property type="entry name" value="Geranylgeranyl_reductase"/>
</dbReference>
<sequence length="377" mass="41493">MSVVAEKIDANVVILGAGPAGTAAAAHLGTLGVRNVVLVDKHDFPRDKTCGSGVSPKGIETLKQLGVWHEVEPHGYWIKGIRIVTPGGYDSTQSAGDVGAAIVCQRRVLDHVLLKKAVARGTRFVPDFHVTEAIEENGRVVGIRAADGREVRAKYTLVAGGSHCRVGLPEQRPRKVIQAIMGWWDDVPFKAHHVEMIFDRMVEPYYGWLFPEGERRVNIGITYEDGENGEKKNARQLFTEFLDKHYRERLKGATQIGGWKGHPVVWSLEIEKLTAPGRVVIGEAGLMTHPATAEGIYQGMRSGMLGAEAVADVLNGRLSEKDAMRDYERACRATFQLSFWGGGVFRRIVRTDALDWMVKLGDTPMVQSAAARLMAQM</sequence>